<protein>
    <recommendedName>
        <fullName evidence="3">Reverse transcriptase</fullName>
    </recommendedName>
</protein>
<sequence length="89" mass="10331">MFRHGCPSQETIQHVLQLCPFVQGARIKRHDKVVNSLTEYVQRSKLKFLKESYLTNRTQQLKPDLIIVQEGVAFVVDVTVAYDHSEVFQ</sequence>
<reference evidence="1" key="1">
    <citation type="submission" date="2023-07" db="EMBL/GenBank/DDBJ databases">
        <title>Chromosome-level genome assembly of Artemia franciscana.</title>
        <authorList>
            <person name="Jo E."/>
        </authorList>
    </citation>
    <scope>NUCLEOTIDE SEQUENCE</scope>
    <source>
        <tissue evidence="1">Whole body</tissue>
    </source>
</reference>
<gene>
    <name evidence="1" type="ORF">QYM36_009442</name>
</gene>
<comment type="caution">
    <text evidence="1">The sequence shown here is derived from an EMBL/GenBank/DDBJ whole genome shotgun (WGS) entry which is preliminary data.</text>
</comment>
<organism evidence="1 2">
    <name type="scientific">Artemia franciscana</name>
    <name type="common">Brine shrimp</name>
    <name type="synonym">Artemia sanfranciscana</name>
    <dbReference type="NCBI Taxonomy" id="6661"/>
    <lineage>
        <taxon>Eukaryota</taxon>
        <taxon>Metazoa</taxon>
        <taxon>Ecdysozoa</taxon>
        <taxon>Arthropoda</taxon>
        <taxon>Crustacea</taxon>
        <taxon>Branchiopoda</taxon>
        <taxon>Anostraca</taxon>
        <taxon>Artemiidae</taxon>
        <taxon>Artemia</taxon>
    </lineage>
</organism>
<proteinExistence type="predicted"/>
<dbReference type="AlphaFoldDB" id="A0AA88KZR5"/>
<evidence type="ECO:0000313" key="2">
    <source>
        <dbReference type="Proteomes" id="UP001187531"/>
    </source>
</evidence>
<dbReference type="EMBL" id="JAVRJZ010000014">
    <property type="protein sequence ID" value="KAK2713563.1"/>
    <property type="molecule type" value="Genomic_DNA"/>
</dbReference>
<accession>A0AA88KZR5</accession>
<evidence type="ECO:0008006" key="3">
    <source>
        <dbReference type="Google" id="ProtNLM"/>
    </source>
</evidence>
<evidence type="ECO:0000313" key="1">
    <source>
        <dbReference type="EMBL" id="KAK2713563.1"/>
    </source>
</evidence>
<dbReference type="Proteomes" id="UP001187531">
    <property type="component" value="Unassembled WGS sequence"/>
</dbReference>
<keyword evidence="2" id="KW-1185">Reference proteome</keyword>
<name>A0AA88KZR5_ARTSF</name>